<sequence length="117" mass="12880">MGTETLPAGSVPSTGATKETITTTTTSNQKEVLSLYVILRSIQAKGRVKTYILLYALSKHQLGISNKYWQFNVSKPFTSDHILYNLVSDKNVSKLLKIWGCLIKGTNSSTDKGVDIL</sequence>
<proteinExistence type="predicted"/>
<evidence type="ECO:0000256" key="1">
    <source>
        <dbReference type="SAM" id="MobiDB-lite"/>
    </source>
</evidence>
<name>A0ABQ9K4Y8_9CUCU</name>
<reference evidence="2" key="1">
    <citation type="journal article" date="2023" name="Insect Mol. Biol.">
        <title>Genome sequencing provides insights into the evolution of gene families encoding plant cell wall-degrading enzymes in longhorned beetles.</title>
        <authorList>
            <person name="Shin N.R."/>
            <person name="Okamura Y."/>
            <person name="Kirsch R."/>
            <person name="Pauchet Y."/>
        </authorList>
    </citation>
    <scope>NUCLEOTIDE SEQUENCE</scope>
    <source>
        <strain evidence="2">MMC_N1</strain>
    </source>
</reference>
<protein>
    <submittedName>
        <fullName evidence="2">Uncharacterized protein</fullName>
    </submittedName>
</protein>
<evidence type="ECO:0000313" key="2">
    <source>
        <dbReference type="EMBL" id="KAJ8985675.1"/>
    </source>
</evidence>
<dbReference type="EMBL" id="JAPWTJ010000010">
    <property type="protein sequence ID" value="KAJ8985675.1"/>
    <property type="molecule type" value="Genomic_DNA"/>
</dbReference>
<accession>A0ABQ9K4Y8</accession>
<dbReference type="Proteomes" id="UP001162164">
    <property type="component" value="Unassembled WGS sequence"/>
</dbReference>
<keyword evidence="3" id="KW-1185">Reference proteome</keyword>
<gene>
    <name evidence="2" type="ORF">NQ317_015172</name>
</gene>
<evidence type="ECO:0000313" key="3">
    <source>
        <dbReference type="Proteomes" id="UP001162164"/>
    </source>
</evidence>
<feature type="region of interest" description="Disordered" evidence="1">
    <location>
        <begin position="1"/>
        <end position="23"/>
    </location>
</feature>
<feature type="non-terminal residue" evidence="2">
    <location>
        <position position="117"/>
    </location>
</feature>
<feature type="compositionally biased region" description="Low complexity" evidence="1">
    <location>
        <begin position="14"/>
        <end position="23"/>
    </location>
</feature>
<organism evidence="2 3">
    <name type="scientific">Molorchus minor</name>
    <dbReference type="NCBI Taxonomy" id="1323400"/>
    <lineage>
        <taxon>Eukaryota</taxon>
        <taxon>Metazoa</taxon>
        <taxon>Ecdysozoa</taxon>
        <taxon>Arthropoda</taxon>
        <taxon>Hexapoda</taxon>
        <taxon>Insecta</taxon>
        <taxon>Pterygota</taxon>
        <taxon>Neoptera</taxon>
        <taxon>Endopterygota</taxon>
        <taxon>Coleoptera</taxon>
        <taxon>Polyphaga</taxon>
        <taxon>Cucujiformia</taxon>
        <taxon>Chrysomeloidea</taxon>
        <taxon>Cerambycidae</taxon>
        <taxon>Lamiinae</taxon>
        <taxon>Monochamini</taxon>
        <taxon>Molorchus</taxon>
    </lineage>
</organism>
<comment type="caution">
    <text evidence="2">The sequence shown here is derived from an EMBL/GenBank/DDBJ whole genome shotgun (WGS) entry which is preliminary data.</text>
</comment>